<dbReference type="RefSeq" id="WP_343977866.1">
    <property type="nucleotide sequence ID" value="NZ_BAAAHK010000017.1"/>
</dbReference>
<dbReference type="EMBL" id="BAAAHK010000017">
    <property type="protein sequence ID" value="GAA0954714.1"/>
    <property type="molecule type" value="Genomic_DNA"/>
</dbReference>
<dbReference type="Proteomes" id="UP001500542">
    <property type="component" value="Unassembled WGS sequence"/>
</dbReference>
<evidence type="ECO:0000313" key="4">
    <source>
        <dbReference type="Proteomes" id="UP001500542"/>
    </source>
</evidence>
<evidence type="ECO:0000313" key="3">
    <source>
        <dbReference type="EMBL" id="GAA0954714.1"/>
    </source>
</evidence>
<keyword evidence="2" id="KW-1133">Transmembrane helix</keyword>
<keyword evidence="2" id="KW-0812">Transmembrane</keyword>
<accession>A0ABN1RC14</accession>
<evidence type="ECO:0000256" key="1">
    <source>
        <dbReference type="SAM" id="MobiDB-lite"/>
    </source>
</evidence>
<keyword evidence="2" id="KW-0472">Membrane</keyword>
<reference evidence="3 4" key="1">
    <citation type="journal article" date="2019" name="Int. J. Syst. Evol. Microbiol.">
        <title>The Global Catalogue of Microorganisms (GCM) 10K type strain sequencing project: providing services to taxonomists for standard genome sequencing and annotation.</title>
        <authorList>
            <consortium name="The Broad Institute Genomics Platform"/>
            <consortium name="The Broad Institute Genome Sequencing Center for Infectious Disease"/>
            <person name="Wu L."/>
            <person name="Ma J."/>
        </authorList>
    </citation>
    <scope>NUCLEOTIDE SEQUENCE [LARGE SCALE GENOMIC DNA]</scope>
    <source>
        <strain evidence="3 4">JCM 10977</strain>
    </source>
</reference>
<feature type="region of interest" description="Disordered" evidence="1">
    <location>
        <begin position="1"/>
        <end position="29"/>
    </location>
</feature>
<sequence>MSQQQYRTPPPPPVQGGWGPGPIPPQFRPAKSSKTQWIVMGCAVFAVLLIAIGVVLMVTGKDDSGTPVAGVTPEPVGTLFTPSPTAPPKTKGPFDVGVEVGKGVWFTPAKGWLQGPDKTVGGQYWILQENRQGGKRRGFIDGYFWVRQTQLYDAKGFAEHLVDIESNGYKNVKIGKGTALECAVPALKSCYTITYTADVPTKSGKLLPFKGFMTAYEDQFGQVTATDVGLETSVYDRRAKDLAAMNESVVKSYN</sequence>
<protein>
    <submittedName>
        <fullName evidence="3">Uncharacterized protein</fullName>
    </submittedName>
</protein>
<proteinExistence type="predicted"/>
<name>A0ABN1RC14_9ACTN</name>
<comment type="caution">
    <text evidence="3">The sequence shown here is derived from an EMBL/GenBank/DDBJ whole genome shotgun (WGS) entry which is preliminary data.</text>
</comment>
<keyword evidence="4" id="KW-1185">Reference proteome</keyword>
<evidence type="ECO:0000256" key="2">
    <source>
        <dbReference type="SAM" id="Phobius"/>
    </source>
</evidence>
<feature type="transmembrane region" description="Helical" evidence="2">
    <location>
        <begin position="37"/>
        <end position="58"/>
    </location>
</feature>
<gene>
    <name evidence="3" type="ORF">GCM10009554_60870</name>
</gene>
<organism evidence="3 4">
    <name type="scientific">Kribbella koreensis</name>
    <dbReference type="NCBI Taxonomy" id="57909"/>
    <lineage>
        <taxon>Bacteria</taxon>
        <taxon>Bacillati</taxon>
        <taxon>Actinomycetota</taxon>
        <taxon>Actinomycetes</taxon>
        <taxon>Propionibacteriales</taxon>
        <taxon>Kribbellaceae</taxon>
        <taxon>Kribbella</taxon>
    </lineage>
</organism>